<dbReference type="AlphaFoldDB" id="A0A4U5M1H7"/>
<evidence type="ECO:0000313" key="1">
    <source>
        <dbReference type="EMBL" id="TKR62539.1"/>
    </source>
</evidence>
<proteinExistence type="predicted"/>
<evidence type="ECO:0000313" key="2">
    <source>
        <dbReference type="Proteomes" id="UP000298663"/>
    </source>
</evidence>
<dbReference type="EMBL" id="AZBU02000010">
    <property type="protein sequence ID" value="TKR62539.1"/>
    <property type="molecule type" value="Genomic_DNA"/>
</dbReference>
<dbReference type="Proteomes" id="UP000298663">
    <property type="component" value="Unassembled WGS sequence"/>
</dbReference>
<comment type="caution">
    <text evidence="1">The sequence shown here is derived from an EMBL/GenBank/DDBJ whole genome shotgun (WGS) entry which is preliminary data.</text>
</comment>
<gene>
    <name evidence="1" type="ORF">L596_026477</name>
</gene>
<accession>A0A4U5M1H7</accession>
<keyword evidence="2" id="KW-1185">Reference proteome</keyword>
<reference evidence="1 2" key="1">
    <citation type="journal article" date="2015" name="Genome Biol.">
        <title>Comparative genomics of Steinernema reveals deeply conserved gene regulatory networks.</title>
        <authorList>
            <person name="Dillman A.R."/>
            <person name="Macchietto M."/>
            <person name="Porter C.F."/>
            <person name="Rogers A."/>
            <person name="Williams B."/>
            <person name="Antoshechkin I."/>
            <person name="Lee M.M."/>
            <person name="Goodwin Z."/>
            <person name="Lu X."/>
            <person name="Lewis E.E."/>
            <person name="Goodrich-Blair H."/>
            <person name="Stock S.P."/>
            <person name="Adams B.J."/>
            <person name="Sternberg P.W."/>
            <person name="Mortazavi A."/>
        </authorList>
    </citation>
    <scope>NUCLEOTIDE SEQUENCE [LARGE SCALE GENOMIC DNA]</scope>
    <source>
        <strain evidence="1 2">ALL</strain>
    </source>
</reference>
<protein>
    <submittedName>
        <fullName evidence="1">Uncharacterized protein</fullName>
    </submittedName>
</protein>
<reference evidence="1 2" key="2">
    <citation type="journal article" date="2019" name="G3 (Bethesda)">
        <title>Hybrid Assembly of the Genome of the Entomopathogenic Nematode Steinernema carpocapsae Identifies the X-Chromosome.</title>
        <authorList>
            <person name="Serra L."/>
            <person name="Macchietto M."/>
            <person name="Macias-Munoz A."/>
            <person name="McGill C.J."/>
            <person name="Rodriguez I.M."/>
            <person name="Rodriguez B."/>
            <person name="Murad R."/>
            <person name="Mortazavi A."/>
        </authorList>
    </citation>
    <scope>NUCLEOTIDE SEQUENCE [LARGE SCALE GENOMIC DNA]</scope>
    <source>
        <strain evidence="1 2">ALL</strain>
    </source>
</reference>
<name>A0A4U5M1H7_STECR</name>
<sequence length="304" mass="35183">MDTVPFKFLDAVIRMNSCNLDADDFTGNWAKAIQNVEENFVNLFIEVFVTSDLTKFFYTVNAHGDIRGVQYEDLTLEEVYSQPHLYACYNFQIKPFKKVAHMKHGSWNDPDFLRLVMQSVLFPEVAFGSEAIGCGLQFYEKLLEKRFRPIDELQGTVSQDPTTVDILRKDQFSGFFQTITMPSTFTDPELTQIIDLFFTSRAMYLNLVTNSVTVDSLLLLLRSWEAFEGEVGFPDKRMMPDGNYETIEKLLPDLEHKCHVRKFDVDEDPEMPAFEIKLTQVSKKGIVFKPFDCPFVCEVHFVEF</sequence>
<organism evidence="1 2">
    <name type="scientific">Steinernema carpocapsae</name>
    <name type="common">Entomopathogenic nematode</name>
    <dbReference type="NCBI Taxonomy" id="34508"/>
    <lineage>
        <taxon>Eukaryota</taxon>
        <taxon>Metazoa</taxon>
        <taxon>Ecdysozoa</taxon>
        <taxon>Nematoda</taxon>
        <taxon>Chromadorea</taxon>
        <taxon>Rhabditida</taxon>
        <taxon>Tylenchina</taxon>
        <taxon>Panagrolaimomorpha</taxon>
        <taxon>Strongyloidoidea</taxon>
        <taxon>Steinernematidae</taxon>
        <taxon>Steinernema</taxon>
    </lineage>
</organism>